<keyword evidence="3" id="KW-1185">Reference proteome</keyword>
<name>A0A6M6BJB7_9BACT</name>
<dbReference type="SUPFAM" id="SSF52949">
    <property type="entry name" value="Macro domain-like"/>
    <property type="match status" value="1"/>
</dbReference>
<organism evidence="2 3">
    <name type="scientific">Hymenobacter taeanensis</name>
    <dbReference type="NCBI Taxonomy" id="2735321"/>
    <lineage>
        <taxon>Bacteria</taxon>
        <taxon>Pseudomonadati</taxon>
        <taxon>Bacteroidota</taxon>
        <taxon>Cytophagia</taxon>
        <taxon>Cytophagales</taxon>
        <taxon>Hymenobacteraceae</taxon>
        <taxon>Hymenobacter</taxon>
    </lineage>
</organism>
<gene>
    <name evidence="2" type="ORF">HMJ29_10820</name>
</gene>
<proteinExistence type="predicted"/>
<dbReference type="InterPro" id="IPR043472">
    <property type="entry name" value="Macro_dom-like"/>
</dbReference>
<dbReference type="KEGG" id="hts:HMJ29_10820"/>
<dbReference type="Proteomes" id="UP000501623">
    <property type="component" value="Chromosome"/>
</dbReference>
<protein>
    <recommendedName>
        <fullName evidence="1">Macro domain-containing protein</fullName>
    </recommendedName>
</protein>
<dbReference type="InterPro" id="IPR002589">
    <property type="entry name" value="Macro_dom"/>
</dbReference>
<sequence>MAAASFSLLGGVEGGYRAGSPEILAARQKLRANHYSSSLATGEAVITTGGCLPVRYVIHTVGLVWTGGHKS</sequence>
<reference evidence="2 3" key="1">
    <citation type="submission" date="2020-05" db="EMBL/GenBank/DDBJ databases">
        <title>Complete genome sequence of Hymenobacter sp. TS19 in Coasted Sand Dune.</title>
        <authorList>
            <person name="Lee J.-H."/>
            <person name="Jung J.-H."/>
            <person name="Jeong S."/>
            <person name="Zhao L."/>
            <person name="Kim M.-K."/>
            <person name="Seo H.-S."/>
            <person name="Lim S."/>
        </authorList>
    </citation>
    <scope>NUCLEOTIDE SEQUENCE [LARGE SCALE GENOMIC DNA]</scope>
    <source>
        <strain evidence="2 3">TS19</strain>
    </source>
</reference>
<dbReference type="AlphaFoldDB" id="A0A6M6BJB7"/>
<dbReference type="EMBL" id="CP053538">
    <property type="protein sequence ID" value="QJX47403.1"/>
    <property type="molecule type" value="Genomic_DNA"/>
</dbReference>
<evidence type="ECO:0000313" key="3">
    <source>
        <dbReference type="Proteomes" id="UP000501623"/>
    </source>
</evidence>
<feature type="domain" description="Macro" evidence="1">
    <location>
        <begin position="1"/>
        <end position="71"/>
    </location>
</feature>
<dbReference type="Pfam" id="PF01661">
    <property type="entry name" value="Macro"/>
    <property type="match status" value="1"/>
</dbReference>
<accession>A0A6M6BJB7</accession>
<dbReference type="PROSITE" id="PS51154">
    <property type="entry name" value="MACRO"/>
    <property type="match status" value="1"/>
</dbReference>
<evidence type="ECO:0000259" key="1">
    <source>
        <dbReference type="PROSITE" id="PS51154"/>
    </source>
</evidence>
<evidence type="ECO:0000313" key="2">
    <source>
        <dbReference type="EMBL" id="QJX47403.1"/>
    </source>
</evidence>
<dbReference type="Gene3D" id="3.40.220.10">
    <property type="entry name" value="Leucine Aminopeptidase, subunit E, domain 1"/>
    <property type="match status" value="1"/>
</dbReference>